<dbReference type="Proteomes" id="UP001301958">
    <property type="component" value="Unassembled WGS sequence"/>
</dbReference>
<evidence type="ECO:0000256" key="5">
    <source>
        <dbReference type="SAM" id="MobiDB-lite"/>
    </source>
</evidence>
<dbReference type="InterPro" id="IPR050534">
    <property type="entry name" value="Coronavir_polyprotein_1ab"/>
</dbReference>
<keyword evidence="3" id="KW-0347">Helicase</keyword>
<protein>
    <submittedName>
        <fullName evidence="7">P-loop containing nucleoside triphosphate hydrolase protein</fullName>
    </submittedName>
</protein>
<evidence type="ECO:0000256" key="3">
    <source>
        <dbReference type="ARBA" id="ARBA00022806"/>
    </source>
</evidence>
<keyword evidence="4" id="KW-0067">ATP-binding</keyword>
<dbReference type="PANTHER" id="PTHR43788:SF8">
    <property type="entry name" value="DNA-BINDING PROTEIN SMUBP-2"/>
    <property type="match status" value="1"/>
</dbReference>
<feature type="region of interest" description="Disordered" evidence="5">
    <location>
        <begin position="854"/>
        <end position="877"/>
    </location>
</feature>
<dbReference type="GO" id="GO:0005524">
    <property type="term" value="F:ATP binding"/>
    <property type="evidence" value="ECO:0007669"/>
    <property type="project" value="UniProtKB-KW"/>
</dbReference>
<dbReference type="GO" id="GO:0043139">
    <property type="term" value="F:5'-3' DNA helicase activity"/>
    <property type="evidence" value="ECO:0007669"/>
    <property type="project" value="TreeGrafter"/>
</dbReference>
<reference evidence="7" key="2">
    <citation type="submission" date="2023-05" db="EMBL/GenBank/DDBJ databases">
        <authorList>
            <consortium name="Lawrence Berkeley National Laboratory"/>
            <person name="Steindorff A."/>
            <person name="Hensen N."/>
            <person name="Bonometti L."/>
            <person name="Westerberg I."/>
            <person name="Brannstrom I.O."/>
            <person name="Guillou S."/>
            <person name="Cros-Aarteil S."/>
            <person name="Calhoun S."/>
            <person name="Haridas S."/>
            <person name="Kuo A."/>
            <person name="Mondo S."/>
            <person name="Pangilinan J."/>
            <person name="Riley R."/>
            <person name="Labutti K."/>
            <person name="Andreopoulos B."/>
            <person name="Lipzen A."/>
            <person name="Chen C."/>
            <person name="Yanf M."/>
            <person name="Daum C."/>
            <person name="Ng V."/>
            <person name="Clum A."/>
            <person name="Ohm R."/>
            <person name="Martin F."/>
            <person name="Silar P."/>
            <person name="Natvig D."/>
            <person name="Lalanne C."/>
            <person name="Gautier V."/>
            <person name="Ament-Velasquez S.L."/>
            <person name="Kruys A."/>
            <person name="Hutchinson M.I."/>
            <person name="Powell A.J."/>
            <person name="Barry K."/>
            <person name="Miller A.N."/>
            <person name="Grigoriev I.V."/>
            <person name="Debuchy R."/>
            <person name="Gladieux P."/>
            <person name="Thoren M.H."/>
            <person name="Johannesson H."/>
        </authorList>
    </citation>
    <scope>NUCLEOTIDE SEQUENCE</scope>
    <source>
        <strain evidence="7">CBS 990.96</strain>
    </source>
</reference>
<evidence type="ECO:0000313" key="8">
    <source>
        <dbReference type="Proteomes" id="UP001301958"/>
    </source>
</evidence>
<dbReference type="InterPro" id="IPR027417">
    <property type="entry name" value="P-loop_NTPase"/>
</dbReference>
<reference evidence="7" key="1">
    <citation type="journal article" date="2023" name="Mol. Phylogenet. Evol.">
        <title>Genome-scale phylogeny and comparative genomics of the fungal order Sordariales.</title>
        <authorList>
            <person name="Hensen N."/>
            <person name="Bonometti L."/>
            <person name="Westerberg I."/>
            <person name="Brannstrom I.O."/>
            <person name="Guillou S."/>
            <person name="Cros-Aarteil S."/>
            <person name="Calhoun S."/>
            <person name="Haridas S."/>
            <person name="Kuo A."/>
            <person name="Mondo S."/>
            <person name="Pangilinan J."/>
            <person name="Riley R."/>
            <person name="LaButti K."/>
            <person name="Andreopoulos B."/>
            <person name="Lipzen A."/>
            <person name="Chen C."/>
            <person name="Yan M."/>
            <person name="Daum C."/>
            <person name="Ng V."/>
            <person name="Clum A."/>
            <person name="Steindorff A."/>
            <person name="Ohm R.A."/>
            <person name="Martin F."/>
            <person name="Silar P."/>
            <person name="Natvig D.O."/>
            <person name="Lalanne C."/>
            <person name="Gautier V."/>
            <person name="Ament-Velasquez S.L."/>
            <person name="Kruys A."/>
            <person name="Hutchinson M.I."/>
            <person name="Powell A.J."/>
            <person name="Barry K."/>
            <person name="Miller A.N."/>
            <person name="Grigoriev I.V."/>
            <person name="Debuchy R."/>
            <person name="Gladieux P."/>
            <person name="Hiltunen Thoren M."/>
            <person name="Johannesson H."/>
        </authorList>
    </citation>
    <scope>NUCLEOTIDE SEQUENCE</scope>
    <source>
        <strain evidence="7">CBS 990.96</strain>
    </source>
</reference>
<accession>A0AAN6YMI9</accession>
<dbReference type="GO" id="GO:0016787">
    <property type="term" value="F:hydrolase activity"/>
    <property type="evidence" value="ECO:0007669"/>
    <property type="project" value="UniProtKB-KW"/>
</dbReference>
<dbReference type="InterPro" id="IPR041679">
    <property type="entry name" value="DNA2/NAM7-like_C"/>
</dbReference>
<evidence type="ECO:0000313" key="7">
    <source>
        <dbReference type="EMBL" id="KAK4220741.1"/>
    </source>
</evidence>
<name>A0AAN6YMI9_9PEZI</name>
<dbReference type="EMBL" id="MU865650">
    <property type="protein sequence ID" value="KAK4220741.1"/>
    <property type="molecule type" value="Genomic_DNA"/>
</dbReference>
<evidence type="ECO:0000259" key="6">
    <source>
        <dbReference type="Pfam" id="PF13087"/>
    </source>
</evidence>
<evidence type="ECO:0000256" key="2">
    <source>
        <dbReference type="ARBA" id="ARBA00022801"/>
    </source>
</evidence>
<feature type="domain" description="DNA2/NAM7 helicase-like C-terminal" evidence="6">
    <location>
        <begin position="602"/>
        <end position="778"/>
    </location>
</feature>
<dbReference type="Pfam" id="PF13087">
    <property type="entry name" value="AAA_12"/>
    <property type="match status" value="1"/>
</dbReference>
<feature type="compositionally biased region" description="Basic residues" evidence="5">
    <location>
        <begin position="861"/>
        <end position="877"/>
    </location>
</feature>
<proteinExistence type="predicted"/>
<evidence type="ECO:0000256" key="4">
    <source>
        <dbReference type="ARBA" id="ARBA00022840"/>
    </source>
</evidence>
<keyword evidence="1" id="KW-0547">Nucleotide-binding</keyword>
<organism evidence="7 8">
    <name type="scientific">Podospora fimiseda</name>
    <dbReference type="NCBI Taxonomy" id="252190"/>
    <lineage>
        <taxon>Eukaryota</taxon>
        <taxon>Fungi</taxon>
        <taxon>Dikarya</taxon>
        <taxon>Ascomycota</taxon>
        <taxon>Pezizomycotina</taxon>
        <taxon>Sordariomycetes</taxon>
        <taxon>Sordariomycetidae</taxon>
        <taxon>Sordariales</taxon>
        <taxon>Podosporaceae</taxon>
        <taxon>Podospora</taxon>
    </lineage>
</organism>
<sequence length="877" mass="96518">MKAPKTPQTLLARCPDTVLEEPSSIQLVNFNLVVSAALDTNLYFGISMWFPFGNTEATGFGAVFAPHPDTNQDVALVSHRRLDIVLPRGGYTMDIVDKTDCADAPKSLRNAGIKKLNLVRFQLKEGQDAQVRGWGLPFENRGEAYHDWLLNQAPVLGSLSLLDLVSQRSFTLFVFENGGVGKLAYLLDEKRLPKPFDYGYGTDHSWDLERYHQQLENCCHLDQHAAANYFVRKDEKVVFAVVRRSDVFVAEFADSWTRLANDGYVTLHLHKNFESLSEAGIKLKAKILSNAERIPALKGHVDTGKNGKAKSNKYENDLFLSVLVAQLESSEKSALVFFEDCAKAKAAYENCVSFAFNSPIKEAERHVGAVNQLSPHVPDSFEIRLVRDLFCGRGFFKTLTKDPNHRYLPVIDYLDGLDCTVAAAIVSEALPDDRQRFEAHLRNRALGICLIAAPGGTGKTTVLSAVTLAMLHNPRIGTVYGSGPTHVAVSKFAERLYTRGAAVAAKCNAGKVGNGDEETRIRRPVVEEEDYLTFKDKAKGIALDEAACLTRADLLSVYGNGLRPLAMAGDVMQLTPAMMDKRNRFYLEGKVSALAFYQGTGLPVYRLWTQLRMCDDQFGLARKLVYKDLTNFKLLNVQKAPDLRSSAAGTLQPVFVHCPGTKTHSVGTSKRNPAQVCLALELLSFFVRDKQVNPANIVIICPYRPNVELANGQLARFPDLKGMAPAQTADSFQDKEGDMAVVIFGTTEKSEAGFTSAENRLNVMITRQKSALVLVGDKNVTGLLPGDSDKKLVAKAEKAAITGIRSFGVEGAMVYSRARLLREVLKHLQDLGRIFAVGKEPPSQPEIEAMLEEVEEVGGGKRGRGKGWQKGKGRGRG</sequence>
<keyword evidence="8" id="KW-1185">Reference proteome</keyword>
<dbReference type="AlphaFoldDB" id="A0AAN6YMI9"/>
<dbReference type="PANTHER" id="PTHR43788">
    <property type="entry name" value="DNA2/NAM7 HELICASE FAMILY MEMBER"/>
    <property type="match status" value="1"/>
</dbReference>
<comment type="caution">
    <text evidence="7">The sequence shown here is derived from an EMBL/GenBank/DDBJ whole genome shotgun (WGS) entry which is preliminary data.</text>
</comment>
<gene>
    <name evidence="7" type="ORF">QBC38DRAFT_462252</name>
</gene>
<evidence type="ECO:0000256" key="1">
    <source>
        <dbReference type="ARBA" id="ARBA00022741"/>
    </source>
</evidence>
<dbReference type="SUPFAM" id="SSF52540">
    <property type="entry name" value="P-loop containing nucleoside triphosphate hydrolases"/>
    <property type="match status" value="1"/>
</dbReference>
<keyword evidence="2 7" id="KW-0378">Hydrolase</keyword>
<dbReference type="Gene3D" id="3.40.50.300">
    <property type="entry name" value="P-loop containing nucleotide triphosphate hydrolases"/>
    <property type="match status" value="2"/>
</dbReference>